<sequence>MHSNPGATHLMHHPPLNTNTPLHPPTITCPESATVSRPRCPSGRLQLAEASTSRTQMEVATRVSPNPVGTILMVRREVISHCPMWVVRRDVPSYLRPLVSLMTRTDYGTTRLMPSPAPPTRLQELYPMARRATRMSVRAMAVCTHTTVHVAVCPHMLREETTNSDFTGLFFSQAPEESQLFSNYEICI</sequence>
<reference evidence="1 2" key="1">
    <citation type="journal article" date="2019" name="Commun. Biol.">
        <title>The bagworm genome reveals a unique fibroin gene that provides high tensile strength.</title>
        <authorList>
            <person name="Kono N."/>
            <person name="Nakamura H."/>
            <person name="Ohtoshi R."/>
            <person name="Tomita M."/>
            <person name="Numata K."/>
            <person name="Arakawa K."/>
        </authorList>
    </citation>
    <scope>NUCLEOTIDE SEQUENCE [LARGE SCALE GENOMIC DNA]</scope>
</reference>
<name>A0A4C1TW04_EUMVA</name>
<keyword evidence="2" id="KW-1185">Reference proteome</keyword>
<evidence type="ECO:0000313" key="2">
    <source>
        <dbReference type="Proteomes" id="UP000299102"/>
    </source>
</evidence>
<evidence type="ECO:0000313" key="1">
    <source>
        <dbReference type="EMBL" id="GBP18180.1"/>
    </source>
</evidence>
<protein>
    <submittedName>
        <fullName evidence="1">Uncharacterized protein</fullName>
    </submittedName>
</protein>
<organism evidence="1 2">
    <name type="scientific">Eumeta variegata</name>
    <name type="common">Bagworm moth</name>
    <name type="synonym">Eumeta japonica</name>
    <dbReference type="NCBI Taxonomy" id="151549"/>
    <lineage>
        <taxon>Eukaryota</taxon>
        <taxon>Metazoa</taxon>
        <taxon>Ecdysozoa</taxon>
        <taxon>Arthropoda</taxon>
        <taxon>Hexapoda</taxon>
        <taxon>Insecta</taxon>
        <taxon>Pterygota</taxon>
        <taxon>Neoptera</taxon>
        <taxon>Endopterygota</taxon>
        <taxon>Lepidoptera</taxon>
        <taxon>Glossata</taxon>
        <taxon>Ditrysia</taxon>
        <taxon>Tineoidea</taxon>
        <taxon>Psychidae</taxon>
        <taxon>Oiketicinae</taxon>
        <taxon>Eumeta</taxon>
    </lineage>
</organism>
<dbReference type="AlphaFoldDB" id="A0A4C1TW04"/>
<dbReference type="Proteomes" id="UP000299102">
    <property type="component" value="Unassembled WGS sequence"/>
</dbReference>
<gene>
    <name evidence="1" type="ORF">EVAR_9022_1</name>
</gene>
<proteinExistence type="predicted"/>
<dbReference type="EMBL" id="BGZK01000094">
    <property type="protein sequence ID" value="GBP18180.1"/>
    <property type="molecule type" value="Genomic_DNA"/>
</dbReference>
<comment type="caution">
    <text evidence="1">The sequence shown here is derived from an EMBL/GenBank/DDBJ whole genome shotgun (WGS) entry which is preliminary data.</text>
</comment>
<accession>A0A4C1TW04</accession>